<dbReference type="InterPro" id="IPR056726">
    <property type="entry name" value="DUF7824"/>
</dbReference>
<evidence type="ECO:0000259" key="2">
    <source>
        <dbReference type="Pfam" id="PF20103"/>
    </source>
</evidence>
<sequence>MKENLLSAIKAHDFNAIRTICFGLSQEERLKLKVFFLDTPITQMYDMPKSWAKNVPNDAIVMAYAFMCLSDQREEILHFERKNNICPWYAKGVFYDFLSTAFYPELLALIQAPQGAYLKEELPQMYRENAEYISFEMLWVLYKMDLIPFNEKLFVKNFYHKNVSYREEPFFIDLLLQYPEITTQILAAAPKYIYTYLYHTEYILAMYQILAKNNYFTNRDIVKQYLEALLNPWKKNILNAYCRWIEVINPTADEVIENQYTFFSLLSLGNTALINFAMKQLQKAANASAFDFQSFADNFALCFATQKIAKSQLIGVEILEKHYQKQAPTNPDYCEQLAVLFTVPDAQLQEKVATLLTTYFNHEGLPEVIAPYRDYLKGKAQDLLATLNPTPVPPPEGKGASLNQDNNLPSQFADCPPSGKSARAEYVGELEPHSSHNSDTPRTPKIARAARTLTPENLLFLLGDCLRERTATTIDLFFEGLVQQQESLPANYTKELAPYLKKLMKSHYLDSVTTIIKGFLYCYSHQKPLEIPPYQYTYEESNALREKLDEAAFEEYLLWNRLYKHKIFIPFLFHKAQLTLKYLNEKEVLPFLSTPTHEPFYIDTEIFVDKLLQYEAVNKQPDLHDLIVACNRLLFREVSATAKEKARQLKGDYAKAIRYYLGLTDEVQLTEELLPLWTQITRIKHPDREFPEFENTSAKDIPSVVKPYYIGYGWTKWRDRDMFTFHNYDVGYDEKSEKGYWIEHYRNSFSPLYYNACGGSTPLSTEVNYLLSLNPHYPDAILCGYIANNACGAEEIRNMLLPLEAVLRYDLRVRHSGWLYIGACLLYDKRPSRDLAYEYILQALARGEDLHYVGRYLSDALAMHFSPINRFVEFLDRPTRDPKVKAFQRKVVTLYLDEAKKQDKLPRNHKKLVEFSL</sequence>
<dbReference type="Pfam" id="PF20103">
    <property type="entry name" value="DUF6493"/>
    <property type="match status" value="1"/>
</dbReference>
<feature type="domain" description="DUF7824" evidence="3">
    <location>
        <begin position="455"/>
        <end position="702"/>
    </location>
</feature>
<protein>
    <submittedName>
        <fullName evidence="5">DUF6493 family protein</fullName>
    </submittedName>
</protein>
<gene>
    <name evidence="5" type="ORF">VJJ08_11345</name>
</gene>
<keyword evidence="6" id="KW-1185">Reference proteome</keyword>
<dbReference type="Pfam" id="PF25149">
    <property type="entry name" value="DUF7825"/>
    <property type="match status" value="1"/>
</dbReference>
<dbReference type="Proteomes" id="UP001311730">
    <property type="component" value="Unassembled WGS sequence"/>
</dbReference>
<feature type="domain" description="DUF6493" evidence="2">
    <location>
        <begin position="58"/>
        <end position="299"/>
    </location>
</feature>
<evidence type="ECO:0000313" key="6">
    <source>
        <dbReference type="Proteomes" id="UP001311730"/>
    </source>
</evidence>
<accession>A0ABU5ZAA6</accession>
<evidence type="ECO:0000256" key="1">
    <source>
        <dbReference type="SAM" id="MobiDB-lite"/>
    </source>
</evidence>
<feature type="domain" description="DUF7825" evidence="4">
    <location>
        <begin position="753"/>
        <end position="914"/>
    </location>
</feature>
<name>A0ABU5ZAA6_9FLAO</name>
<dbReference type="InterPro" id="IPR045472">
    <property type="entry name" value="DUF6493"/>
</dbReference>
<dbReference type="RefSeq" id="WP_323983997.1">
    <property type="nucleotide sequence ID" value="NZ_JAYKBW010000013.1"/>
</dbReference>
<comment type="caution">
    <text evidence="5">The sequence shown here is derived from an EMBL/GenBank/DDBJ whole genome shotgun (WGS) entry which is preliminary data.</text>
</comment>
<evidence type="ECO:0000259" key="4">
    <source>
        <dbReference type="Pfam" id="PF25149"/>
    </source>
</evidence>
<evidence type="ECO:0000313" key="5">
    <source>
        <dbReference type="EMBL" id="MEB3075881.1"/>
    </source>
</evidence>
<evidence type="ECO:0000259" key="3">
    <source>
        <dbReference type="Pfam" id="PF25148"/>
    </source>
</evidence>
<organism evidence="5 6">
    <name type="scientific">Capnocytophaga gingivalis</name>
    <dbReference type="NCBI Taxonomy" id="1017"/>
    <lineage>
        <taxon>Bacteria</taxon>
        <taxon>Pseudomonadati</taxon>
        <taxon>Bacteroidota</taxon>
        <taxon>Flavobacteriia</taxon>
        <taxon>Flavobacteriales</taxon>
        <taxon>Flavobacteriaceae</taxon>
        <taxon>Capnocytophaga</taxon>
    </lineage>
</organism>
<dbReference type="InterPro" id="IPR056727">
    <property type="entry name" value="DUF7825"/>
</dbReference>
<proteinExistence type="predicted"/>
<reference evidence="5 6" key="1">
    <citation type="submission" date="2023-12" db="EMBL/GenBank/DDBJ databases">
        <title>Genomic sequences of Capnocytophaga and Parvimonas strains.</title>
        <authorList>
            <person name="Watt R.M."/>
            <person name="Wang M."/>
            <person name="Yang T."/>
            <person name="Tong W.M."/>
        </authorList>
    </citation>
    <scope>NUCLEOTIDE SEQUENCE [LARGE SCALE GENOMIC DNA]</scope>
    <source>
        <strain evidence="5 6">CCUG 13096</strain>
    </source>
</reference>
<feature type="region of interest" description="Disordered" evidence="1">
    <location>
        <begin position="387"/>
        <end position="408"/>
    </location>
</feature>
<dbReference type="EMBL" id="JAYKBW010000013">
    <property type="protein sequence ID" value="MEB3075881.1"/>
    <property type="molecule type" value="Genomic_DNA"/>
</dbReference>
<dbReference type="Pfam" id="PF25148">
    <property type="entry name" value="DUF7824"/>
    <property type="match status" value="1"/>
</dbReference>